<dbReference type="RefSeq" id="WP_103931791.1">
    <property type="nucleotide sequence ID" value="NZ_FNVA01000001.1"/>
</dbReference>
<dbReference type="GO" id="GO:0030246">
    <property type="term" value="F:carbohydrate binding"/>
    <property type="evidence" value="ECO:0007669"/>
    <property type="project" value="UniProtKB-ARBA"/>
</dbReference>
<evidence type="ECO:0000313" key="6">
    <source>
        <dbReference type="EMBL" id="SEF72028.1"/>
    </source>
</evidence>
<gene>
    <name evidence="6" type="ORF">SAMN05421819_0938</name>
</gene>
<dbReference type="GO" id="GO:0030313">
    <property type="term" value="C:cell envelope"/>
    <property type="evidence" value="ECO:0007669"/>
    <property type="project" value="UniProtKB-SubCell"/>
</dbReference>
<accession>A0A1H5UC84</accession>
<dbReference type="CDD" id="cd01536">
    <property type="entry name" value="PBP1_ABC_sugar_binding-like"/>
    <property type="match status" value="1"/>
</dbReference>
<evidence type="ECO:0000256" key="1">
    <source>
        <dbReference type="ARBA" id="ARBA00004196"/>
    </source>
</evidence>
<evidence type="ECO:0000256" key="2">
    <source>
        <dbReference type="ARBA" id="ARBA00007639"/>
    </source>
</evidence>
<dbReference type="Gene3D" id="1.10.10.10">
    <property type="entry name" value="Winged helix-like DNA-binding domain superfamily/Winged helix DNA-binding domain"/>
    <property type="match status" value="1"/>
</dbReference>
<feature type="region of interest" description="Disordered" evidence="4">
    <location>
        <begin position="372"/>
        <end position="417"/>
    </location>
</feature>
<keyword evidence="7" id="KW-1185">Reference proteome</keyword>
<name>A0A1H5UC84_9BACT</name>
<feature type="domain" description="HTH iclR-type" evidence="5">
    <location>
        <begin position="13"/>
        <end position="83"/>
    </location>
</feature>
<dbReference type="InterPro" id="IPR036388">
    <property type="entry name" value="WH-like_DNA-bd_sf"/>
</dbReference>
<comment type="subcellular location">
    <subcellularLocation>
        <location evidence="1">Cell envelope</location>
    </subcellularLocation>
</comment>
<dbReference type="Proteomes" id="UP000236728">
    <property type="component" value="Unassembled WGS sequence"/>
</dbReference>
<evidence type="ECO:0000256" key="3">
    <source>
        <dbReference type="ARBA" id="ARBA00022729"/>
    </source>
</evidence>
<reference evidence="6 7" key="1">
    <citation type="submission" date="2016-10" db="EMBL/GenBank/DDBJ databases">
        <authorList>
            <person name="de Groot N.N."/>
        </authorList>
    </citation>
    <scope>NUCLEOTIDE SEQUENCE [LARGE SCALE GENOMIC DNA]</scope>
    <source>
        <strain evidence="6 7">DSM 22489</strain>
    </source>
</reference>
<dbReference type="SUPFAM" id="SSF53822">
    <property type="entry name" value="Periplasmic binding protein-like I"/>
    <property type="match status" value="1"/>
</dbReference>
<dbReference type="PANTHER" id="PTHR46847">
    <property type="entry name" value="D-ALLOSE-BINDING PERIPLASMIC PROTEIN-RELATED"/>
    <property type="match status" value="1"/>
</dbReference>
<dbReference type="Gene3D" id="3.40.50.2300">
    <property type="match status" value="2"/>
</dbReference>
<organism evidence="6 7">
    <name type="scientific">Bryocella elongata</name>
    <dbReference type="NCBI Taxonomy" id="863522"/>
    <lineage>
        <taxon>Bacteria</taxon>
        <taxon>Pseudomonadati</taxon>
        <taxon>Acidobacteriota</taxon>
        <taxon>Terriglobia</taxon>
        <taxon>Terriglobales</taxon>
        <taxon>Acidobacteriaceae</taxon>
        <taxon>Bryocella</taxon>
    </lineage>
</organism>
<evidence type="ECO:0000259" key="5">
    <source>
        <dbReference type="PROSITE" id="PS51077"/>
    </source>
</evidence>
<dbReference type="SMART" id="SM00346">
    <property type="entry name" value="HTH_ICLR"/>
    <property type="match status" value="1"/>
</dbReference>
<dbReference type="AlphaFoldDB" id="A0A1H5UC84"/>
<dbReference type="GO" id="GO:0006355">
    <property type="term" value="P:regulation of DNA-templated transcription"/>
    <property type="evidence" value="ECO:0007669"/>
    <property type="project" value="InterPro"/>
</dbReference>
<evidence type="ECO:0000256" key="4">
    <source>
        <dbReference type="SAM" id="MobiDB-lite"/>
    </source>
</evidence>
<evidence type="ECO:0000313" key="7">
    <source>
        <dbReference type="Proteomes" id="UP000236728"/>
    </source>
</evidence>
<keyword evidence="3" id="KW-0732">Signal</keyword>
<dbReference type="PANTHER" id="PTHR46847:SF1">
    <property type="entry name" value="D-ALLOSE-BINDING PERIPLASMIC PROTEIN-RELATED"/>
    <property type="match status" value="1"/>
</dbReference>
<dbReference type="PROSITE" id="PS51077">
    <property type="entry name" value="HTH_ICLR"/>
    <property type="match status" value="1"/>
</dbReference>
<dbReference type="GO" id="GO:0003677">
    <property type="term" value="F:DNA binding"/>
    <property type="evidence" value="ECO:0007669"/>
    <property type="project" value="InterPro"/>
</dbReference>
<comment type="similarity">
    <text evidence="2">Belongs to the bacterial solute-binding protein 2 family.</text>
</comment>
<dbReference type="SUPFAM" id="SSF46785">
    <property type="entry name" value="Winged helix' DNA-binding domain"/>
    <property type="match status" value="1"/>
</dbReference>
<dbReference type="InterPro" id="IPR036390">
    <property type="entry name" value="WH_DNA-bd_sf"/>
</dbReference>
<dbReference type="Pfam" id="PF09339">
    <property type="entry name" value="HTH_IclR"/>
    <property type="match status" value="1"/>
</dbReference>
<dbReference type="InterPro" id="IPR025997">
    <property type="entry name" value="SBP_2_dom"/>
</dbReference>
<protein>
    <submittedName>
        <fullName evidence="6">Ribose transport system substrate-binding protein</fullName>
    </submittedName>
</protein>
<dbReference type="Pfam" id="PF13407">
    <property type="entry name" value="Peripla_BP_4"/>
    <property type="match status" value="1"/>
</dbReference>
<dbReference type="OrthoDB" id="9800520at2"/>
<dbReference type="EMBL" id="FNVA01000001">
    <property type="protein sequence ID" value="SEF72028.1"/>
    <property type="molecule type" value="Genomic_DNA"/>
</dbReference>
<dbReference type="InterPro" id="IPR005471">
    <property type="entry name" value="Tscrpt_reg_IclR_N"/>
</dbReference>
<proteinExistence type="inferred from homology"/>
<sequence>MAPKSKSKRLYLIPVLTKALDILELLQNENQPMVLEAIHKRTKISKTTVYRILKTLVHRGYVSQTGDRQYRHVARPRKLRFGFGGQSAEMPFSQAVTASLREAAAAVGIDLIVLDNKYDADTAIANAERFISERVDLVIDFQVEQRAAPIIADKIAEAKIPLIAVDIPHPHATYFGVDNYRAGLETGRVLAEFAINHWTSTVDWMLGLDLNEAGPLVQSRITGAMEGVKALLPEVPIESFVRVDGRGLRETSYKIVLEFLKRHPKDKHILIAAANDTSALGAIAAARELGREKSVAIVGSDCVDEMLREIEQPGSPALASISHEVHLYGPRLIELGLAILRGETVPPYNYVQHRAITADVLRRSPEVSGLFTGFPADAEEPAAARPSRKRSAARNEASTTSKSASGPGPLADDRMSL</sequence>
<dbReference type="InterPro" id="IPR028082">
    <property type="entry name" value="Peripla_BP_I"/>
</dbReference>